<keyword evidence="2" id="KW-1185">Reference proteome</keyword>
<gene>
    <name evidence="1" type="ORF">NDK47_24300</name>
</gene>
<dbReference type="RefSeq" id="WP_251872303.1">
    <property type="nucleotide sequence ID" value="NZ_CP098755.1"/>
</dbReference>
<dbReference type="EMBL" id="CP098755">
    <property type="protein sequence ID" value="USG65208.1"/>
    <property type="molecule type" value="Genomic_DNA"/>
</dbReference>
<sequence>MTKQQVVESGLFLIYVKDGTIYPVALTKEQKETFYFLMNILPQPVKYIADRPLGKAVTLASLLKQEV</sequence>
<dbReference type="Proteomes" id="UP001056500">
    <property type="component" value="Chromosome"/>
</dbReference>
<reference evidence="1" key="1">
    <citation type="submission" date="2022-06" db="EMBL/GenBank/DDBJ databases">
        <title>Genome sequencing of Brevibacillus sp. BB3-R1.</title>
        <authorList>
            <person name="Heo J."/>
            <person name="Lee D."/>
            <person name="Won M."/>
            <person name="Han B.-H."/>
            <person name="Hong S.-B."/>
            <person name="Kwon S.-W."/>
        </authorList>
    </citation>
    <scope>NUCLEOTIDE SEQUENCE</scope>
    <source>
        <strain evidence="1">BB3-R1</strain>
    </source>
</reference>
<name>A0ABY4WDS1_9BACL</name>
<evidence type="ECO:0000313" key="1">
    <source>
        <dbReference type="EMBL" id="USG65208.1"/>
    </source>
</evidence>
<organism evidence="1 2">
    <name type="scientific">Brevibacillus ruminantium</name>
    <dbReference type="NCBI Taxonomy" id="2950604"/>
    <lineage>
        <taxon>Bacteria</taxon>
        <taxon>Bacillati</taxon>
        <taxon>Bacillota</taxon>
        <taxon>Bacilli</taxon>
        <taxon>Bacillales</taxon>
        <taxon>Paenibacillaceae</taxon>
        <taxon>Brevibacillus</taxon>
    </lineage>
</organism>
<proteinExistence type="predicted"/>
<accession>A0ABY4WDS1</accession>
<protein>
    <submittedName>
        <fullName evidence="1">Uncharacterized protein</fullName>
    </submittedName>
</protein>
<evidence type="ECO:0000313" key="2">
    <source>
        <dbReference type="Proteomes" id="UP001056500"/>
    </source>
</evidence>